<dbReference type="Gene3D" id="3.20.20.70">
    <property type="entry name" value="Aldolase class I"/>
    <property type="match status" value="1"/>
</dbReference>
<dbReference type="PANTHER" id="PTHR11228">
    <property type="entry name" value="RADICAL SAM DOMAIN PROTEIN"/>
    <property type="match status" value="1"/>
</dbReference>
<dbReference type="Pfam" id="PF04055">
    <property type="entry name" value="Radical_SAM"/>
    <property type="match status" value="1"/>
</dbReference>
<evidence type="ECO:0000313" key="6">
    <source>
        <dbReference type="EMBL" id="MCP2267267.1"/>
    </source>
</evidence>
<gene>
    <name evidence="6" type="ORF">APR03_004640</name>
</gene>
<dbReference type="AlphaFoldDB" id="A0A9X2G8E3"/>
<evidence type="ECO:0000259" key="5">
    <source>
        <dbReference type="PROSITE" id="PS51918"/>
    </source>
</evidence>
<proteinExistence type="predicted"/>
<dbReference type="InterPro" id="IPR050377">
    <property type="entry name" value="Radical_SAM_PqqE_MftC-like"/>
</dbReference>
<keyword evidence="2" id="KW-0479">Metal-binding</keyword>
<dbReference type="Proteomes" id="UP001139493">
    <property type="component" value="Unassembled WGS sequence"/>
</dbReference>
<dbReference type="SUPFAM" id="SSF102114">
    <property type="entry name" value="Radical SAM enzymes"/>
    <property type="match status" value="1"/>
</dbReference>
<dbReference type="InterPro" id="IPR013785">
    <property type="entry name" value="Aldolase_TIM"/>
</dbReference>
<comment type="caution">
    <text evidence="6">The sequence shown here is derived from an EMBL/GenBank/DDBJ whole genome shotgun (WGS) entry which is preliminary data.</text>
</comment>
<dbReference type="SFLD" id="SFLDS00029">
    <property type="entry name" value="Radical_SAM"/>
    <property type="match status" value="1"/>
</dbReference>
<dbReference type="InterPro" id="IPR058240">
    <property type="entry name" value="rSAM_sf"/>
</dbReference>
<dbReference type="PANTHER" id="PTHR11228:SF7">
    <property type="entry name" value="PQQA PEPTIDE CYCLASE"/>
    <property type="match status" value="1"/>
</dbReference>
<dbReference type="PROSITE" id="PS51918">
    <property type="entry name" value="RADICAL_SAM"/>
    <property type="match status" value="1"/>
</dbReference>
<dbReference type="InterPro" id="IPR007197">
    <property type="entry name" value="rSAM"/>
</dbReference>
<feature type="domain" description="Radical SAM core" evidence="5">
    <location>
        <begin position="8"/>
        <end position="267"/>
    </location>
</feature>
<keyword evidence="3" id="KW-0408">Iron</keyword>
<keyword evidence="1" id="KW-0949">S-adenosyl-L-methionine</keyword>
<evidence type="ECO:0000313" key="7">
    <source>
        <dbReference type="Proteomes" id="UP001139493"/>
    </source>
</evidence>
<dbReference type="CDD" id="cd01335">
    <property type="entry name" value="Radical_SAM"/>
    <property type="match status" value="1"/>
</dbReference>
<keyword evidence="4" id="KW-0411">Iron-sulfur</keyword>
<dbReference type="RefSeq" id="WP_253839669.1">
    <property type="nucleotide sequence ID" value="NZ_JAMTCS010000017.1"/>
</dbReference>
<evidence type="ECO:0000256" key="3">
    <source>
        <dbReference type="ARBA" id="ARBA00023004"/>
    </source>
</evidence>
<dbReference type="GO" id="GO:0051536">
    <property type="term" value="F:iron-sulfur cluster binding"/>
    <property type="evidence" value="ECO:0007669"/>
    <property type="project" value="UniProtKB-KW"/>
</dbReference>
<keyword evidence="7" id="KW-1185">Reference proteome</keyword>
<protein>
    <submittedName>
        <fullName evidence="6">Cyclic pyranopterin phosphate synthase</fullName>
    </submittedName>
</protein>
<evidence type="ECO:0000256" key="2">
    <source>
        <dbReference type="ARBA" id="ARBA00022723"/>
    </source>
</evidence>
<dbReference type="GO" id="GO:0046872">
    <property type="term" value="F:metal ion binding"/>
    <property type="evidence" value="ECO:0007669"/>
    <property type="project" value="UniProtKB-KW"/>
</dbReference>
<accession>A0A9X2G8E3</accession>
<dbReference type="SFLD" id="SFLDG01067">
    <property type="entry name" value="SPASM/twitch_domain_containing"/>
    <property type="match status" value="1"/>
</dbReference>
<sequence length="360" mass="39163">MPVPGIPTYVEPDTTLRVKVGDTCGLTCTFCHNEGTPVAADNRGRSAGTFTIGGPSGRMSIYAATNGARFLPAPIPADERFGRVLADLRDALELTEVHLTGGEPTLHRDVARLTKIATGAGYQVGMTSNGENGGNVLSDCAEAGLDRVNFSIFGTTANELAEVQHAKYRNPKLAERKIKELHRSISVCADRGVKASANIVVLDDSHAPRVHRLLDEYSPHLTVRLLNSLDHGSASVDAIERVLAERGAVPEANYVTAGVSGSRTSYRLPDGRRVYFKQIRRVRLPETCAGCKFNNDTDCEEGFYGVRLYYDRDGQYQVGVCIQRMDLCQPVDEFLSSGLREEILALRDAEYRELTASAAG</sequence>
<dbReference type="EMBL" id="JAMTCS010000017">
    <property type="protein sequence ID" value="MCP2267267.1"/>
    <property type="molecule type" value="Genomic_DNA"/>
</dbReference>
<evidence type="ECO:0000256" key="4">
    <source>
        <dbReference type="ARBA" id="ARBA00023014"/>
    </source>
</evidence>
<dbReference type="GO" id="GO:0003824">
    <property type="term" value="F:catalytic activity"/>
    <property type="evidence" value="ECO:0007669"/>
    <property type="project" value="InterPro"/>
</dbReference>
<name>A0A9X2G8E3_9MICO</name>
<reference evidence="6" key="1">
    <citation type="submission" date="2022-06" db="EMBL/GenBank/DDBJ databases">
        <title>Genomic Encyclopedia of Archaeal and Bacterial Type Strains, Phase II (KMG-II): from individual species to whole genera.</title>
        <authorList>
            <person name="Goeker M."/>
        </authorList>
    </citation>
    <scope>NUCLEOTIDE SEQUENCE</scope>
    <source>
        <strain evidence="6">DSM 26652</strain>
    </source>
</reference>
<evidence type="ECO:0000256" key="1">
    <source>
        <dbReference type="ARBA" id="ARBA00022691"/>
    </source>
</evidence>
<organism evidence="6 7">
    <name type="scientific">Promicromonospora thailandica</name>
    <dbReference type="NCBI Taxonomy" id="765201"/>
    <lineage>
        <taxon>Bacteria</taxon>
        <taxon>Bacillati</taxon>
        <taxon>Actinomycetota</taxon>
        <taxon>Actinomycetes</taxon>
        <taxon>Micrococcales</taxon>
        <taxon>Promicromonosporaceae</taxon>
        <taxon>Promicromonospora</taxon>
    </lineage>
</organism>